<dbReference type="RefSeq" id="WP_193781972.1">
    <property type="nucleotide sequence ID" value="NZ_JADDOJ010000098.1"/>
</dbReference>
<sequence length="227" mass="24790">MSTRLHTAPLQRLPCTLGLAGDAGPGGMDVAERFGLWLGTLDAIGLRAALESLQAPRPARASAGPRSGAPALAEDLQRVQGAARAAIARDVDLDLGREPDGRPGFSPWRQRHLELQRLIAPMVEGLRDHVRQALARSSPRLARLAALDAALAPVVGRREQALWPTLATLLERRFLQLRREADGDAWLDDFGREWRQALTLELELRLAPVAGLVEAFYSQDNDESHKG</sequence>
<keyword evidence="2" id="KW-1185">Reference proteome</keyword>
<evidence type="ECO:0000313" key="1">
    <source>
        <dbReference type="EMBL" id="MBE7942418.1"/>
    </source>
</evidence>
<name>A0ABR9SJ82_9BURK</name>
<dbReference type="InterPro" id="IPR021783">
    <property type="entry name" value="DUF3348"/>
</dbReference>
<proteinExistence type="predicted"/>
<accession>A0ABR9SJ82</accession>
<dbReference type="Pfam" id="PF11828">
    <property type="entry name" value="DUF3348"/>
    <property type="match status" value="1"/>
</dbReference>
<comment type="caution">
    <text evidence="1">The sequence shown here is derived from an EMBL/GenBank/DDBJ whole genome shotgun (WGS) entry which is preliminary data.</text>
</comment>
<evidence type="ECO:0000313" key="2">
    <source>
        <dbReference type="Proteomes" id="UP000715965"/>
    </source>
</evidence>
<protein>
    <submittedName>
        <fullName evidence="1">DUF3348 family protein</fullName>
    </submittedName>
</protein>
<reference evidence="1 2" key="1">
    <citation type="submission" date="2020-10" db="EMBL/GenBank/DDBJ databases">
        <title>Draft genome of Ramlibacter aquaticus LMG 30558.</title>
        <authorList>
            <person name="Props R."/>
        </authorList>
    </citation>
    <scope>NUCLEOTIDE SEQUENCE [LARGE SCALE GENOMIC DNA]</scope>
    <source>
        <strain evidence="1 2">LMG 30558</strain>
    </source>
</reference>
<dbReference type="EMBL" id="JADDOJ010000098">
    <property type="protein sequence ID" value="MBE7942418.1"/>
    <property type="molecule type" value="Genomic_DNA"/>
</dbReference>
<organism evidence="1 2">
    <name type="scientific">Ramlibacter aquaticus</name>
    <dbReference type="NCBI Taxonomy" id="2780094"/>
    <lineage>
        <taxon>Bacteria</taxon>
        <taxon>Pseudomonadati</taxon>
        <taxon>Pseudomonadota</taxon>
        <taxon>Betaproteobacteria</taxon>
        <taxon>Burkholderiales</taxon>
        <taxon>Comamonadaceae</taxon>
        <taxon>Ramlibacter</taxon>
    </lineage>
</organism>
<gene>
    <name evidence="1" type="ORF">IM725_17750</name>
</gene>
<dbReference type="Proteomes" id="UP000715965">
    <property type="component" value="Unassembled WGS sequence"/>
</dbReference>